<dbReference type="RefSeq" id="WP_241062342.1">
    <property type="nucleotide sequence ID" value="NZ_JAKWJU010000002.1"/>
</dbReference>
<dbReference type="Proteomes" id="UP001166784">
    <property type="component" value="Unassembled WGS sequence"/>
</dbReference>
<reference evidence="4" key="2">
    <citation type="journal article" date="2023" name="Int. J. Syst. Evol. Microbiol.">
        <title>Streptomyces marispadix sp. nov., isolated from marine beach sediment of the Northern Coast of Portugal.</title>
        <authorList>
            <person name="dos Santos J.D.N."/>
            <person name="Vitorino I.R."/>
            <person name="Kallscheuer N."/>
            <person name="Srivastava A."/>
            <person name="Krautwurst S."/>
            <person name="Marz M."/>
            <person name="Jogler C."/>
            <person name="Lobo Da Cunha A."/>
            <person name="Catita J."/>
            <person name="Goncalves H."/>
            <person name="Gonzalez I."/>
            <person name="Reyes F."/>
            <person name="Lage O.M."/>
        </authorList>
    </citation>
    <scope>NUCLEOTIDE SEQUENCE</scope>
    <source>
        <strain evidence="4">M600PL45_2</strain>
    </source>
</reference>
<feature type="transmembrane region" description="Helical" evidence="2">
    <location>
        <begin position="54"/>
        <end position="78"/>
    </location>
</feature>
<keyword evidence="2" id="KW-1133">Transmembrane helix</keyword>
<reference evidence="4" key="1">
    <citation type="submission" date="2022-03" db="EMBL/GenBank/DDBJ databases">
        <authorList>
            <person name="Santos J.D.N."/>
            <person name="Kallscheuer N."/>
            <person name="Jogler C."/>
            <person name="Lage O.M."/>
        </authorList>
    </citation>
    <scope>NUCLEOTIDE SEQUENCE</scope>
    <source>
        <strain evidence="4">M600PL45_2</strain>
    </source>
</reference>
<feature type="transmembrane region" description="Helical" evidence="2">
    <location>
        <begin position="84"/>
        <end position="102"/>
    </location>
</feature>
<feature type="domain" description="YrhK" evidence="3">
    <location>
        <begin position="52"/>
        <end position="107"/>
    </location>
</feature>
<keyword evidence="5" id="KW-1185">Reference proteome</keyword>
<keyword evidence="2" id="KW-0812">Transmembrane</keyword>
<evidence type="ECO:0000313" key="4">
    <source>
        <dbReference type="EMBL" id="MCH6163444.1"/>
    </source>
</evidence>
<evidence type="ECO:0000259" key="3">
    <source>
        <dbReference type="Pfam" id="PF14145"/>
    </source>
</evidence>
<comment type="caution">
    <text evidence="4">The sequence shown here is derived from an EMBL/GenBank/DDBJ whole genome shotgun (WGS) entry which is preliminary data.</text>
</comment>
<feature type="region of interest" description="Disordered" evidence="1">
    <location>
        <begin position="1"/>
        <end position="40"/>
    </location>
</feature>
<organism evidence="4 5">
    <name type="scientific">Streptomyces marispadix</name>
    <dbReference type="NCBI Taxonomy" id="2922868"/>
    <lineage>
        <taxon>Bacteria</taxon>
        <taxon>Bacillati</taxon>
        <taxon>Actinomycetota</taxon>
        <taxon>Actinomycetes</taxon>
        <taxon>Kitasatosporales</taxon>
        <taxon>Streptomycetaceae</taxon>
        <taxon>Streptomyces</taxon>
    </lineage>
</organism>
<proteinExistence type="predicted"/>
<gene>
    <name evidence="4" type="ORF">MMA15_24530</name>
</gene>
<keyword evidence="2" id="KW-0472">Membrane</keyword>
<evidence type="ECO:0000256" key="2">
    <source>
        <dbReference type="SAM" id="Phobius"/>
    </source>
</evidence>
<sequence>MSEDGSDESRSGSEGPAPGQESGQRPRPRTRHGESKPPLTIRMGHAEIQIRQRYALASIANDILVAVWFLAGSVMFFYPGTQQAGTWCFVLGSVELLVRPLIRLSRQFHLLRLHGGDYAAQETSQDF</sequence>
<accession>A0ABS9T4I4</accession>
<dbReference type="Pfam" id="PF14145">
    <property type="entry name" value="YrhK"/>
    <property type="match status" value="1"/>
</dbReference>
<evidence type="ECO:0000256" key="1">
    <source>
        <dbReference type="SAM" id="MobiDB-lite"/>
    </source>
</evidence>
<evidence type="ECO:0000313" key="5">
    <source>
        <dbReference type="Proteomes" id="UP001166784"/>
    </source>
</evidence>
<dbReference type="EMBL" id="JAKWJU010000002">
    <property type="protein sequence ID" value="MCH6163444.1"/>
    <property type="molecule type" value="Genomic_DNA"/>
</dbReference>
<name>A0ABS9T4I4_9ACTN</name>
<dbReference type="InterPro" id="IPR025424">
    <property type="entry name" value="YrhK_domain"/>
</dbReference>
<protein>
    <submittedName>
        <fullName evidence="4">YrhK family protein</fullName>
    </submittedName>
</protein>